<dbReference type="RefSeq" id="WP_277864322.1">
    <property type="nucleotide sequence ID" value="NZ_JARRAG010000002.1"/>
</dbReference>
<dbReference type="Proteomes" id="UP001216907">
    <property type="component" value="Unassembled WGS sequence"/>
</dbReference>
<dbReference type="Gene3D" id="3.20.20.80">
    <property type="entry name" value="Glycosidases"/>
    <property type="match status" value="1"/>
</dbReference>
<gene>
    <name evidence="2" type="ORF">PZE19_30180</name>
</gene>
<dbReference type="EMBL" id="JARRAG010000002">
    <property type="protein sequence ID" value="MDG3008054.1"/>
    <property type="molecule type" value="Genomic_DNA"/>
</dbReference>
<accession>A0ABT6FKK0</accession>
<feature type="signal peptide" evidence="1">
    <location>
        <begin position="1"/>
        <end position="20"/>
    </location>
</feature>
<evidence type="ECO:0000256" key="1">
    <source>
        <dbReference type="SAM" id="SignalP"/>
    </source>
</evidence>
<feature type="chain" id="PRO_5045210539" description="Glycoside hydrolase family 5 domain-containing protein" evidence="1">
    <location>
        <begin position="21"/>
        <end position="621"/>
    </location>
</feature>
<protein>
    <recommendedName>
        <fullName evidence="4">Glycoside hydrolase family 5 domain-containing protein</fullName>
    </recommendedName>
</protein>
<keyword evidence="1" id="KW-0732">Signal</keyword>
<name>A0ABT6FKK0_9BACT</name>
<proteinExistence type="predicted"/>
<reference evidence="2 3" key="1">
    <citation type="submission" date="2023-03" db="EMBL/GenBank/DDBJ databases">
        <title>Paludisphaera mucosa sp. nov. a novel planctomycete from northern fen.</title>
        <authorList>
            <person name="Ivanova A."/>
        </authorList>
    </citation>
    <scope>NUCLEOTIDE SEQUENCE [LARGE SCALE GENOMIC DNA]</scope>
    <source>
        <strain evidence="2 3">Pla2</strain>
    </source>
</reference>
<evidence type="ECO:0000313" key="2">
    <source>
        <dbReference type="EMBL" id="MDG3008054.1"/>
    </source>
</evidence>
<organism evidence="2 3">
    <name type="scientific">Paludisphaera mucosa</name>
    <dbReference type="NCBI Taxonomy" id="3030827"/>
    <lineage>
        <taxon>Bacteria</taxon>
        <taxon>Pseudomonadati</taxon>
        <taxon>Planctomycetota</taxon>
        <taxon>Planctomycetia</taxon>
        <taxon>Isosphaerales</taxon>
        <taxon>Isosphaeraceae</taxon>
        <taxon>Paludisphaera</taxon>
    </lineage>
</organism>
<keyword evidence="3" id="KW-1185">Reference proteome</keyword>
<dbReference type="SUPFAM" id="SSF51445">
    <property type="entry name" value="(Trans)glycosidases"/>
    <property type="match status" value="1"/>
</dbReference>
<evidence type="ECO:0008006" key="4">
    <source>
        <dbReference type="Google" id="ProtNLM"/>
    </source>
</evidence>
<evidence type="ECO:0000313" key="3">
    <source>
        <dbReference type="Proteomes" id="UP001216907"/>
    </source>
</evidence>
<dbReference type="InterPro" id="IPR017853">
    <property type="entry name" value="GH"/>
</dbReference>
<comment type="caution">
    <text evidence="2">The sequence shown here is derived from an EMBL/GenBank/DDBJ whole genome shotgun (WGS) entry which is preliminary data.</text>
</comment>
<sequence>MRTTCLGVAFSLTLVLDPFAAAQEPYADPAQLDVPWPKHSFVKVPWRGFLETKPGDAFLRGIGVNYNVPGESELAVRLLAEAGFKTFRIEVGWGSVRWDEQGLEDPGRLRWLLGQCRRRGIRPTFLLNAHQGVPCPHRDLAKRLKADAPAGAREVVFEDVADVVVGRTGLNNLTDYWAAEALIVKLDAATGVCTLSKPLPKPLKRGDELRLTTLKHPPLHPVGTPEFDETAAGWARYAGLVADEARRAGIAEFDLEIWNELTFGTRFLDVAHYHERPVASPSKDALHAGGPCWELAARTVAAVRREHPGARCIWGFSNTTFFHTKVEELPPGIDGQSYHPYGTGTRRFPDDEDYRDRPEFNVDGHTPTAEFRVPEGWAHTFAKTESLMRLLNPEARRSRPPETARFFHYITEHGVLAQENGVRDVDAAWRLKTLCVLRSSCLWLNKGVDVLHYFSAFDADPLEFGLLPPDLAKLPADAAFDAVATPPLRALRNLTRAFEGSEPLAKVDALQVAVAPLDGPYNVFDAPRPLRHQDVFAFLPFQATPNRHVVAVYVSTYDANQSLAEERYRLSIRGFASPPRSARLLDPVAGRTTEVRLLAGDPPSVDLEVPVVDYPRLLILE</sequence>